<evidence type="ECO:0000313" key="1">
    <source>
        <dbReference type="EMBL" id="MBB5191000.1"/>
    </source>
</evidence>
<dbReference type="RefSeq" id="WP_184099529.1">
    <property type="nucleotide sequence ID" value="NZ_JACHHN010000003.1"/>
</dbReference>
<organism evidence="1 2">
    <name type="scientific">Silvimonas terrae</name>
    <dbReference type="NCBI Taxonomy" id="300266"/>
    <lineage>
        <taxon>Bacteria</taxon>
        <taxon>Pseudomonadati</taxon>
        <taxon>Pseudomonadota</taxon>
        <taxon>Betaproteobacteria</taxon>
        <taxon>Neisseriales</taxon>
        <taxon>Chitinibacteraceae</taxon>
        <taxon>Silvimonas</taxon>
    </lineage>
</organism>
<dbReference type="AlphaFoldDB" id="A0A840RF29"/>
<comment type="caution">
    <text evidence="1">The sequence shown here is derived from an EMBL/GenBank/DDBJ whole genome shotgun (WGS) entry which is preliminary data.</text>
</comment>
<keyword evidence="2" id="KW-1185">Reference proteome</keyword>
<dbReference type="Proteomes" id="UP000543030">
    <property type="component" value="Unassembled WGS sequence"/>
</dbReference>
<reference evidence="1 2" key="1">
    <citation type="submission" date="2020-08" db="EMBL/GenBank/DDBJ databases">
        <title>Genomic Encyclopedia of Type Strains, Phase IV (KMG-IV): sequencing the most valuable type-strain genomes for metagenomic binning, comparative biology and taxonomic classification.</title>
        <authorList>
            <person name="Goeker M."/>
        </authorList>
    </citation>
    <scope>NUCLEOTIDE SEQUENCE [LARGE SCALE GENOMIC DNA]</scope>
    <source>
        <strain evidence="1 2">DSM 18233</strain>
    </source>
</reference>
<evidence type="ECO:0000313" key="2">
    <source>
        <dbReference type="Proteomes" id="UP000543030"/>
    </source>
</evidence>
<name>A0A840RF29_9NEIS</name>
<protein>
    <submittedName>
        <fullName evidence="1">Uncharacterized protein</fullName>
    </submittedName>
</protein>
<gene>
    <name evidence="1" type="ORF">HNQ50_001723</name>
</gene>
<accession>A0A840RF29</accession>
<proteinExistence type="predicted"/>
<dbReference type="EMBL" id="JACHHN010000003">
    <property type="protein sequence ID" value="MBB5191000.1"/>
    <property type="molecule type" value="Genomic_DNA"/>
</dbReference>
<sequence length="124" mass="13901">MRIFAIEVFRDGGSIEFTLEKNGTARHVWLETPIYGEPRTLLINSSLMSQGCAEVTELLADLDHWWAALPDQMRALVDDIMAERSPVAEPQAELADAIDFTRVVHVHNYVLANYSELATSRAAE</sequence>